<dbReference type="EMBL" id="BSXT01000254">
    <property type="protein sequence ID" value="GMF22502.1"/>
    <property type="molecule type" value="Genomic_DNA"/>
</dbReference>
<comment type="caution">
    <text evidence="2">The sequence shown here is derived from an EMBL/GenBank/DDBJ whole genome shotgun (WGS) entry which is preliminary data.</text>
</comment>
<dbReference type="PANTHER" id="PTHR34072:SF58">
    <property type="entry name" value="DNA (CYTOSINE-5-)-METHYLTRANSFERASE"/>
    <property type="match status" value="1"/>
</dbReference>
<sequence length="312" mass="32963">MMRPNLTGRLHRWSLLLQEYEFQVEYRPGATNVVADALSRTPAPVRAATTSSTAATAAGTVTPSNVSMTNDNVTPVSREAPSTESNDGAVGDEVLLTNTSEAVNAVTSLGERAEGTNAGTPTGPGVAGTGTPNWLRTKKVAMPAPMRSALIRERTERHVYGEAEKPHENEYDSVTTETTRRPAVTTTMAQATGLGTVAGTTATVPTPIRKNPPTRMETTTASTRPTAETPTHRTTTTGSPPKKTAVSTSTTSHVTVKENDGTPKTTMGGMGGMHDDTEEINPYDGSLQLSDNELITAQKNSKFVKRPVGTAI</sequence>
<evidence type="ECO:0000313" key="2">
    <source>
        <dbReference type="EMBL" id="GMF22502.1"/>
    </source>
</evidence>
<feature type="region of interest" description="Disordered" evidence="1">
    <location>
        <begin position="199"/>
        <end position="285"/>
    </location>
</feature>
<feature type="compositionally biased region" description="Polar residues" evidence="1">
    <location>
        <begin position="65"/>
        <end position="86"/>
    </location>
</feature>
<feature type="compositionally biased region" description="Low complexity" evidence="1">
    <location>
        <begin position="115"/>
        <end position="133"/>
    </location>
</feature>
<evidence type="ECO:0000313" key="3">
    <source>
        <dbReference type="Proteomes" id="UP001165121"/>
    </source>
</evidence>
<organism evidence="2 3">
    <name type="scientific">Phytophthora fragariaefolia</name>
    <dbReference type="NCBI Taxonomy" id="1490495"/>
    <lineage>
        <taxon>Eukaryota</taxon>
        <taxon>Sar</taxon>
        <taxon>Stramenopiles</taxon>
        <taxon>Oomycota</taxon>
        <taxon>Peronosporomycetes</taxon>
        <taxon>Peronosporales</taxon>
        <taxon>Peronosporaceae</taxon>
        <taxon>Phytophthora</taxon>
    </lineage>
</organism>
<feature type="region of interest" description="Disordered" evidence="1">
    <location>
        <begin position="49"/>
        <end position="90"/>
    </location>
</feature>
<evidence type="ECO:0000256" key="1">
    <source>
        <dbReference type="SAM" id="MobiDB-lite"/>
    </source>
</evidence>
<feature type="region of interest" description="Disordered" evidence="1">
    <location>
        <begin position="108"/>
        <end position="133"/>
    </location>
</feature>
<dbReference type="AlphaFoldDB" id="A0A9W6WZ79"/>
<gene>
    <name evidence="2" type="ORF">Pfra01_000331900</name>
</gene>
<accession>A0A9W6WZ79</accession>
<dbReference type="PANTHER" id="PTHR34072">
    <property type="entry name" value="ENZYMATIC POLYPROTEIN-RELATED"/>
    <property type="match status" value="1"/>
</dbReference>
<dbReference type="OrthoDB" id="2264488at2759"/>
<feature type="compositionally biased region" description="Low complexity" evidence="1">
    <location>
        <begin position="199"/>
        <end position="254"/>
    </location>
</feature>
<protein>
    <submittedName>
        <fullName evidence="2">Unnamed protein product</fullName>
    </submittedName>
</protein>
<dbReference type="Proteomes" id="UP001165121">
    <property type="component" value="Unassembled WGS sequence"/>
</dbReference>
<keyword evidence="3" id="KW-1185">Reference proteome</keyword>
<reference evidence="2" key="1">
    <citation type="submission" date="2023-04" db="EMBL/GenBank/DDBJ databases">
        <title>Phytophthora fragariaefolia NBRC 109709.</title>
        <authorList>
            <person name="Ichikawa N."/>
            <person name="Sato H."/>
            <person name="Tonouchi N."/>
        </authorList>
    </citation>
    <scope>NUCLEOTIDE SEQUENCE</scope>
    <source>
        <strain evidence="2">NBRC 109709</strain>
    </source>
</reference>
<name>A0A9W6WZ79_9STRA</name>
<proteinExistence type="predicted"/>
<feature type="compositionally biased region" description="Low complexity" evidence="1">
    <location>
        <begin position="49"/>
        <end position="64"/>
    </location>
</feature>